<feature type="compositionally biased region" description="Basic and acidic residues" evidence="1">
    <location>
        <begin position="139"/>
        <end position="153"/>
    </location>
</feature>
<dbReference type="InParanoid" id="A0A6P5JFH8"/>
<reference evidence="3" key="1">
    <citation type="submission" date="2025-08" db="UniProtKB">
        <authorList>
            <consortium name="RefSeq"/>
        </authorList>
    </citation>
    <scope>IDENTIFICATION</scope>
    <source>
        <tissue evidence="3">Spleen</tissue>
    </source>
</reference>
<accession>A0A6P5JFH8</accession>
<feature type="region of interest" description="Disordered" evidence="1">
    <location>
        <begin position="1"/>
        <end position="22"/>
    </location>
</feature>
<feature type="compositionally biased region" description="Polar residues" evidence="1">
    <location>
        <begin position="156"/>
        <end position="170"/>
    </location>
</feature>
<feature type="compositionally biased region" description="Basic and acidic residues" evidence="1">
    <location>
        <begin position="11"/>
        <end position="21"/>
    </location>
</feature>
<feature type="compositionally biased region" description="Polar residues" evidence="1">
    <location>
        <begin position="57"/>
        <end position="71"/>
    </location>
</feature>
<feature type="region of interest" description="Disordered" evidence="1">
    <location>
        <begin position="57"/>
        <end position="103"/>
    </location>
</feature>
<dbReference type="KEGG" id="pcw:110201605"/>
<evidence type="ECO:0000313" key="2">
    <source>
        <dbReference type="Proteomes" id="UP000515140"/>
    </source>
</evidence>
<sequence length="178" mass="19450">MGVNRGGTLQKEPHSDKELPTVKRLIPLGAARMVTTSCPPPLHKVWSAPTLTSIHIAPQPTSVLDSPTPTTDCDGRELAPPQPHSHPPPCSKPPPLPHSPSDIVFPHRQLEECSSLNNLYYSNNTVEINLSERLWDSSQHNEHPQFQRTHGEDLLPSSTYSSCAQGQTKHGQGGNQLA</sequence>
<dbReference type="GeneID" id="110201605"/>
<feature type="compositionally biased region" description="Pro residues" evidence="1">
    <location>
        <begin position="80"/>
        <end position="98"/>
    </location>
</feature>
<evidence type="ECO:0000313" key="3">
    <source>
        <dbReference type="RefSeq" id="XP_020833037.1"/>
    </source>
</evidence>
<gene>
    <name evidence="3" type="primary">LOC110201605</name>
</gene>
<keyword evidence="2" id="KW-1185">Reference proteome</keyword>
<feature type="region of interest" description="Disordered" evidence="1">
    <location>
        <begin position="139"/>
        <end position="178"/>
    </location>
</feature>
<protein>
    <submittedName>
        <fullName evidence="3">WAS/WASL-interacting protein family member 1-like</fullName>
    </submittedName>
</protein>
<proteinExistence type="predicted"/>
<dbReference type="RefSeq" id="XP_020833037.1">
    <property type="nucleotide sequence ID" value="XM_020977378.1"/>
</dbReference>
<name>A0A6P5JFH8_PHACI</name>
<dbReference type="AlphaFoldDB" id="A0A6P5JFH8"/>
<evidence type="ECO:0000256" key="1">
    <source>
        <dbReference type="SAM" id="MobiDB-lite"/>
    </source>
</evidence>
<organism evidence="2 3">
    <name type="scientific">Phascolarctos cinereus</name>
    <name type="common">Koala</name>
    <dbReference type="NCBI Taxonomy" id="38626"/>
    <lineage>
        <taxon>Eukaryota</taxon>
        <taxon>Metazoa</taxon>
        <taxon>Chordata</taxon>
        <taxon>Craniata</taxon>
        <taxon>Vertebrata</taxon>
        <taxon>Euteleostomi</taxon>
        <taxon>Mammalia</taxon>
        <taxon>Metatheria</taxon>
        <taxon>Diprotodontia</taxon>
        <taxon>Phascolarctidae</taxon>
        <taxon>Phascolarctos</taxon>
    </lineage>
</organism>
<dbReference type="Proteomes" id="UP000515140">
    <property type="component" value="Unplaced"/>
</dbReference>